<dbReference type="PIRSF" id="PIRSF000103">
    <property type="entry name" value="HIBADH"/>
    <property type="match status" value="1"/>
</dbReference>
<evidence type="ECO:0000256" key="2">
    <source>
        <dbReference type="ARBA" id="ARBA00022456"/>
    </source>
</evidence>
<dbReference type="InterPro" id="IPR008927">
    <property type="entry name" value="6-PGluconate_DH-like_C_sf"/>
</dbReference>
<dbReference type="Gene3D" id="3.40.50.720">
    <property type="entry name" value="NAD(P)-binding Rossmann-like Domain"/>
    <property type="match status" value="1"/>
</dbReference>
<comment type="similarity">
    <text evidence="1 6">Belongs to the HIBADH-related family.</text>
</comment>
<dbReference type="RefSeq" id="WP_076398704.1">
    <property type="nucleotide sequence ID" value="NZ_FTOA01000001.1"/>
</dbReference>
<dbReference type="InterPro" id="IPR029154">
    <property type="entry name" value="HIBADH-like_NADP-bd"/>
</dbReference>
<dbReference type="InterPro" id="IPR015815">
    <property type="entry name" value="HIBADH-related"/>
</dbReference>
<dbReference type="GO" id="GO:0008442">
    <property type="term" value="F:3-hydroxyisobutyrate dehydrogenase activity"/>
    <property type="evidence" value="ECO:0007669"/>
    <property type="project" value="UniProtKB-EC"/>
</dbReference>
<evidence type="ECO:0000259" key="8">
    <source>
        <dbReference type="Pfam" id="PF14833"/>
    </source>
</evidence>
<evidence type="ECO:0000256" key="3">
    <source>
        <dbReference type="ARBA" id="ARBA00023002"/>
    </source>
</evidence>
<gene>
    <name evidence="9" type="ORF">SAMN05421779_101633</name>
</gene>
<feature type="domain" description="6-phosphogluconate dehydrogenase NADP-binding" evidence="7">
    <location>
        <begin position="4"/>
        <end position="162"/>
    </location>
</feature>
<evidence type="ECO:0000259" key="7">
    <source>
        <dbReference type="Pfam" id="PF03446"/>
    </source>
</evidence>
<dbReference type="Proteomes" id="UP000185678">
    <property type="component" value="Unassembled WGS sequence"/>
</dbReference>
<dbReference type="InterPro" id="IPR013328">
    <property type="entry name" value="6PGD_dom2"/>
</dbReference>
<evidence type="ECO:0000256" key="5">
    <source>
        <dbReference type="PIRSR" id="PIRSR000103-1"/>
    </source>
</evidence>
<dbReference type="EC" id="1.1.1.31" evidence="6"/>
<dbReference type="Gene3D" id="1.10.1040.10">
    <property type="entry name" value="N-(1-d-carboxylethyl)-l-norvaline Dehydrogenase, domain 2"/>
    <property type="match status" value="1"/>
</dbReference>
<organism evidence="9 10">
    <name type="scientific">Insolitispirillum peregrinum</name>
    <dbReference type="NCBI Taxonomy" id="80876"/>
    <lineage>
        <taxon>Bacteria</taxon>
        <taxon>Pseudomonadati</taxon>
        <taxon>Pseudomonadota</taxon>
        <taxon>Alphaproteobacteria</taxon>
        <taxon>Rhodospirillales</taxon>
        <taxon>Novispirillaceae</taxon>
        <taxon>Insolitispirillum</taxon>
    </lineage>
</organism>
<reference evidence="9 10" key="1">
    <citation type="submission" date="2017-01" db="EMBL/GenBank/DDBJ databases">
        <authorList>
            <person name="Mah S.A."/>
            <person name="Swanson W.J."/>
            <person name="Moy G.W."/>
            <person name="Vacquier V.D."/>
        </authorList>
    </citation>
    <scope>NUCLEOTIDE SEQUENCE [LARGE SCALE GENOMIC DNA]</scope>
    <source>
        <strain evidence="9 10">DSM 11589</strain>
    </source>
</reference>
<evidence type="ECO:0000256" key="4">
    <source>
        <dbReference type="ARBA" id="ARBA00023027"/>
    </source>
</evidence>
<proteinExistence type="inferred from homology"/>
<dbReference type="SUPFAM" id="SSF51735">
    <property type="entry name" value="NAD(P)-binding Rossmann-fold domains"/>
    <property type="match status" value="1"/>
</dbReference>
<comment type="catalytic activity">
    <reaction evidence="6">
        <text>3-hydroxy-2-methylpropanoate + NAD(+) = 2-methyl-3-oxopropanoate + NADH + H(+)</text>
        <dbReference type="Rhea" id="RHEA:17681"/>
        <dbReference type="ChEBI" id="CHEBI:11805"/>
        <dbReference type="ChEBI" id="CHEBI:15378"/>
        <dbReference type="ChEBI" id="CHEBI:57540"/>
        <dbReference type="ChEBI" id="CHEBI:57700"/>
        <dbReference type="ChEBI" id="CHEBI:57945"/>
        <dbReference type="EC" id="1.1.1.31"/>
    </reaction>
</comment>
<dbReference type="GO" id="GO:0051287">
    <property type="term" value="F:NAD binding"/>
    <property type="evidence" value="ECO:0007669"/>
    <property type="project" value="InterPro"/>
</dbReference>
<dbReference type="SUPFAM" id="SSF48179">
    <property type="entry name" value="6-phosphogluconate dehydrogenase C-terminal domain-like"/>
    <property type="match status" value="1"/>
</dbReference>
<dbReference type="NCBIfam" id="TIGR01692">
    <property type="entry name" value="HIBADH"/>
    <property type="match status" value="1"/>
</dbReference>
<keyword evidence="2 6" id="KW-0101">Branched-chain amino acid catabolism</keyword>
<feature type="active site" evidence="5">
    <location>
        <position position="171"/>
    </location>
</feature>
<dbReference type="GO" id="GO:0006574">
    <property type="term" value="P:L-valine catabolic process"/>
    <property type="evidence" value="ECO:0007669"/>
    <property type="project" value="UniProtKB-UniPathway"/>
</dbReference>
<name>A0A1N7IUN5_9PROT</name>
<protein>
    <recommendedName>
        <fullName evidence="6">3-hydroxyisobutyrate dehydrogenase</fullName>
        <shortName evidence="6">HIBADH</shortName>
        <ecNumber evidence="6">1.1.1.31</ecNumber>
    </recommendedName>
</protein>
<evidence type="ECO:0000313" key="10">
    <source>
        <dbReference type="Proteomes" id="UP000185678"/>
    </source>
</evidence>
<evidence type="ECO:0000313" key="9">
    <source>
        <dbReference type="EMBL" id="SIS40802.1"/>
    </source>
</evidence>
<dbReference type="FunFam" id="1.10.1040.10:FF:000006">
    <property type="entry name" value="3-hydroxyisobutyrate dehydrogenase"/>
    <property type="match status" value="1"/>
</dbReference>
<dbReference type="PROSITE" id="PS00895">
    <property type="entry name" value="3_HYDROXYISOBUT_DH"/>
    <property type="match status" value="1"/>
</dbReference>
<dbReference type="InterPro" id="IPR011548">
    <property type="entry name" value="HIBADH"/>
</dbReference>
<evidence type="ECO:0000256" key="6">
    <source>
        <dbReference type="RuleBase" id="RU910714"/>
    </source>
</evidence>
<accession>A0A1N7IUN5</accession>
<dbReference type="EMBL" id="FTOA01000001">
    <property type="protein sequence ID" value="SIS40802.1"/>
    <property type="molecule type" value="Genomic_DNA"/>
</dbReference>
<dbReference type="STRING" id="80876.SAMN05421779_101633"/>
<dbReference type="Pfam" id="PF03446">
    <property type="entry name" value="NAD_binding_2"/>
    <property type="match status" value="1"/>
</dbReference>
<feature type="domain" description="3-hydroxyisobutyrate dehydrogenase-like NAD-binding" evidence="8">
    <location>
        <begin position="165"/>
        <end position="292"/>
    </location>
</feature>
<dbReference type="OrthoDB" id="9812907at2"/>
<dbReference type="InterPro" id="IPR036291">
    <property type="entry name" value="NAD(P)-bd_dom_sf"/>
</dbReference>
<dbReference type="PANTHER" id="PTHR22981:SF7">
    <property type="entry name" value="3-HYDROXYISOBUTYRATE DEHYDROGENASE, MITOCHONDRIAL"/>
    <property type="match status" value="1"/>
</dbReference>
<dbReference type="InterPro" id="IPR006115">
    <property type="entry name" value="6PGDH_NADP-bd"/>
</dbReference>
<dbReference type="InterPro" id="IPR002204">
    <property type="entry name" value="3-OH-isobutyrate_DH-rel_CS"/>
</dbReference>
<dbReference type="PANTHER" id="PTHR22981">
    <property type="entry name" value="3-HYDROXYISOBUTYRATE DEHYDROGENASE-RELATED"/>
    <property type="match status" value="1"/>
</dbReference>
<evidence type="ECO:0000256" key="1">
    <source>
        <dbReference type="ARBA" id="ARBA00009080"/>
    </source>
</evidence>
<dbReference type="Pfam" id="PF14833">
    <property type="entry name" value="NAD_binding_11"/>
    <property type="match status" value="1"/>
</dbReference>
<keyword evidence="10" id="KW-1185">Reference proteome</keyword>
<dbReference type="AlphaFoldDB" id="A0A1N7IUN5"/>
<keyword evidence="3 6" id="KW-0560">Oxidoreductase</keyword>
<comment type="pathway">
    <text evidence="6">Amino-acid degradation; L-valine degradation.</text>
</comment>
<dbReference type="UniPathway" id="UPA00362"/>
<dbReference type="GO" id="GO:0050661">
    <property type="term" value="F:NADP binding"/>
    <property type="evidence" value="ECO:0007669"/>
    <property type="project" value="InterPro"/>
</dbReference>
<sequence length="300" mass="30076">MASVGFIGLGNMGGPMAANLVKAGFAVKAFDLGEAACARARERGCTIVPSVAEAASDVDVVVSMLPAGTHVRAVYTGPEGVLAHARPGTLMIDCSTIDVDSARVVAKACDDAGMAMIDAPVSGGVGGAEAGTLTFMVGGPDASFEAAQPYLQAMGKTIVHAGGAGNGQAAKICNNMLLGIGMIGTCEAFALAGRLGLDAQKLFDISSKASGQNWSMTSYCPVPGPVPTSPANRAYQPGFAADMMLKDLKLAQDAAAKVGAATPLGGAAEALYQLFSAQGHGGMDFSGIIKMLDGSLGRDA</sequence>
<keyword evidence="4 6" id="KW-0520">NAD</keyword>